<protein>
    <recommendedName>
        <fullName evidence="5">Helicase ATP-binding domain-containing protein</fullName>
    </recommendedName>
</protein>
<evidence type="ECO:0000259" key="2">
    <source>
        <dbReference type="Pfam" id="PF04851"/>
    </source>
</evidence>
<dbReference type="InterPro" id="IPR050742">
    <property type="entry name" value="Helicase_Restrict-Modif_Enz"/>
</dbReference>
<dbReference type="PANTHER" id="PTHR47396:SF1">
    <property type="entry name" value="ATP-DEPENDENT HELICASE IRC3-RELATED"/>
    <property type="match status" value="1"/>
</dbReference>
<name>A0A3R6HMQ7_9BACT</name>
<dbReference type="InterPro" id="IPR027417">
    <property type="entry name" value="P-loop_NTPase"/>
</dbReference>
<gene>
    <name evidence="3" type="ORF">DW192_12360</name>
</gene>
<dbReference type="GO" id="GO:0005524">
    <property type="term" value="F:ATP binding"/>
    <property type="evidence" value="ECO:0007669"/>
    <property type="project" value="InterPro"/>
</dbReference>
<dbReference type="Gene3D" id="2.10.109.10">
    <property type="entry name" value="Umud Fragment, subunit A"/>
    <property type="match status" value="1"/>
</dbReference>
<evidence type="ECO:0000313" key="4">
    <source>
        <dbReference type="Proteomes" id="UP000284548"/>
    </source>
</evidence>
<dbReference type="SUPFAM" id="SSF51306">
    <property type="entry name" value="LexA/Signal peptidase"/>
    <property type="match status" value="1"/>
</dbReference>
<comment type="caution">
    <text evidence="3">The sequence shown here is derived from an EMBL/GenBank/DDBJ whole genome shotgun (WGS) entry which is preliminary data.</text>
</comment>
<dbReference type="InterPro" id="IPR036286">
    <property type="entry name" value="LexA/Signal_pep-like_sf"/>
</dbReference>
<evidence type="ECO:0000259" key="1">
    <source>
        <dbReference type="Pfam" id="PF00717"/>
    </source>
</evidence>
<dbReference type="GO" id="GO:0005829">
    <property type="term" value="C:cytosol"/>
    <property type="evidence" value="ECO:0007669"/>
    <property type="project" value="TreeGrafter"/>
</dbReference>
<accession>A0A3R6HMQ7</accession>
<dbReference type="InterPro" id="IPR039418">
    <property type="entry name" value="LexA-like"/>
</dbReference>
<organism evidence="3 4">
    <name type="scientific">Segatella copri</name>
    <dbReference type="NCBI Taxonomy" id="165179"/>
    <lineage>
        <taxon>Bacteria</taxon>
        <taxon>Pseudomonadati</taxon>
        <taxon>Bacteroidota</taxon>
        <taxon>Bacteroidia</taxon>
        <taxon>Bacteroidales</taxon>
        <taxon>Prevotellaceae</taxon>
        <taxon>Segatella</taxon>
    </lineage>
</organism>
<dbReference type="InterPro" id="IPR015927">
    <property type="entry name" value="Peptidase_S24_S26A/B/C"/>
</dbReference>
<dbReference type="InterPro" id="IPR006935">
    <property type="entry name" value="Helicase/UvrB_N"/>
</dbReference>
<proteinExistence type="predicted"/>
<reference evidence="3 4" key="1">
    <citation type="submission" date="2018-08" db="EMBL/GenBank/DDBJ databases">
        <title>A genome reference for cultivated species of the human gut microbiota.</title>
        <authorList>
            <person name="Zou Y."/>
            <person name="Xue W."/>
            <person name="Luo G."/>
        </authorList>
    </citation>
    <scope>NUCLEOTIDE SEQUENCE [LARGE SCALE GENOMIC DNA]</scope>
    <source>
        <strain evidence="3 4">AM16-54</strain>
    </source>
</reference>
<dbReference type="Pfam" id="PF04851">
    <property type="entry name" value="ResIII"/>
    <property type="match status" value="1"/>
</dbReference>
<dbReference type="GO" id="GO:0016787">
    <property type="term" value="F:hydrolase activity"/>
    <property type="evidence" value="ECO:0007669"/>
    <property type="project" value="InterPro"/>
</dbReference>
<dbReference type="EMBL" id="QRKB01000036">
    <property type="protein sequence ID" value="RHH79034.1"/>
    <property type="molecule type" value="Genomic_DNA"/>
</dbReference>
<dbReference type="GO" id="GO:0003677">
    <property type="term" value="F:DNA binding"/>
    <property type="evidence" value="ECO:0007669"/>
    <property type="project" value="InterPro"/>
</dbReference>
<evidence type="ECO:0008006" key="5">
    <source>
        <dbReference type="Google" id="ProtNLM"/>
    </source>
</evidence>
<dbReference type="PANTHER" id="PTHR47396">
    <property type="entry name" value="TYPE I RESTRICTION ENZYME ECOKI R PROTEIN"/>
    <property type="match status" value="1"/>
</dbReference>
<feature type="domain" description="Peptidase S24/S26A/S26B/S26C" evidence="1">
    <location>
        <begin position="820"/>
        <end position="951"/>
    </location>
</feature>
<feature type="domain" description="Helicase/UvrB N-terminal" evidence="2">
    <location>
        <begin position="5"/>
        <end position="193"/>
    </location>
</feature>
<dbReference type="Proteomes" id="UP000284548">
    <property type="component" value="Unassembled WGS sequence"/>
</dbReference>
<dbReference type="Gene3D" id="3.40.50.300">
    <property type="entry name" value="P-loop containing nucleotide triphosphate hydrolases"/>
    <property type="match status" value="2"/>
</dbReference>
<dbReference type="SUPFAM" id="SSF52540">
    <property type="entry name" value="P-loop containing nucleoside triphosphate hydrolases"/>
    <property type="match status" value="2"/>
</dbReference>
<dbReference type="Pfam" id="PF00717">
    <property type="entry name" value="Peptidase_S24"/>
    <property type="match status" value="1"/>
</dbReference>
<sequence length="962" mass="111086">MEQIPFQIEAVDKLVANIKRLWGHGDRQIPVVLKAPTGSGKTYMTQKMICEMAEQPDWDREVAYVWITFSDDLAMQSKHKFDVYFPTSKHGRLLTIEDFSLGALQKNDVLFINWQKLVSEKAGNRIYRRPENPDERHESRVYFEDFVENTHANGVKIVFIIDECHLNVTEAANRDVISKLDPKICIHVSATPPPEVMVKAADYDSNMVIKHEDVVAQGLIKESIVTQTKEDLDKYQGEDEDHVLLKLAIEKRRELKAEIEAFGKNVNPLVIIQLPNDDETLIEQGQPTKEEITKEYLISQGVKANRIASWFTGKAKPEGLERNDSEYEYLLFKTAAGTGWDCPRAQVLVMFRDIKSEIFSTQTIGRILRVPIMHEEVSKVFRNGYLYTNFSRKAVTEADYGGMGNKPKTLISYNKKGEDYIIDPNLMTDMLSRVDYGDLGKSGEFQQCLFDTFNRYFGITDEDVFDDVVKRKLETKGLNLKGNLAHEIVSDAQFYDYENIGINLKEAKGVEREWSRSDVQKLFTFTLVEILRSQSDNDCKVGNIVRSVPTLKSAIRLWFKYYALKNEDEDKWYRIFLHDALNGSASSIFRRLITETLKAYHPLLEEQLRKRREENRKRQSVPFVLKKMYSYTEEHDELTEQKCLLHPFFLGQNYTGRKTEESFYKFLEGQDGIEWWFKNGDSGKDWLAIRYFSEERNEEALFYPDWIFKKKDGTIGIFDTKGGQTAASKDTKNKAEALQKRLSMLNNLAEGRINYVGGIVIAANGIWYYNDNEEYVYQPGSTDGWKMMQDMFDVLMDGDSLNAEILHSISPSDRFTRFLPLYSIQAACGYFDEYEEPEAEGWVDVSSLPFTPNREMFVVHAKGNSMLPKIKDGDLCVFERYHGGSREGEIVLSQVNEYYEEYGGKYTIKKFYSEKTVNEEGVEVHSKIELQLLNKDGFQTIEIPEDNEAKIATIGILKYIIR</sequence>
<dbReference type="CDD" id="cd06529">
    <property type="entry name" value="S24_LexA-like"/>
    <property type="match status" value="1"/>
</dbReference>
<dbReference type="RefSeq" id="WP_118255418.1">
    <property type="nucleotide sequence ID" value="NZ_QRKB01000036.1"/>
</dbReference>
<dbReference type="AlphaFoldDB" id="A0A3R6HMQ7"/>
<evidence type="ECO:0000313" key="3">
    <source>
        <dbReference type="EMBL" id="RHH79034.1"/>
    </source>
</evidence>